<evidence type="ECO:0000313" key="1">
    <source>
        <dbReference type="EMBL" id="GJT91938.1"/>
    </source>
</evidence>
<sequence length="107" mass="12362">MEIISGSKEEYYIDFGVIRVKPRPRNELPKSQNEEKEKVKNLKIHPDERLLIQVYSTWMVFGGNTLDLGSFGKETDKTTTLHQILEEVVHIECGDGVACFKRRPQEV</sequence>
<evidence type="ECO:0000313" key="2">
    <source>
        <dbReference type="Proteomes" id="UP001151760"/>
    </source>
</evidence>
<organism evidence="1 2">
    <name type="scientific">Tanacetum coccineum</name>
    <dbReference type="NCBI Taxonomy" id="301880"/>
    <lineage>
        <taxon>Eukaryota</taxon>
        <taxon>Viridiplantae</taxon>
        <taxon>Streptophyta</taxon>
        <taxon>Embryophyta</taxon>
        <taxon>Tracheophyta</taxon>
        <taxon>Spermatophyta</taxon>
        <taxon>Magnoliopsida</taxon>
        <taxon>eudicotyledons</taxon>
        <taxon>Gunneridae</taxon>
        <taxon>Pentapetalae</taxon>
        <taxon>asterids</taxon>
        <taxon>campanulids</taxon>
        <taxon>Asterales</taxon>
        <taxon>Asteraceae</taxon>
        <taxon>Asteroideae</taxon>
        <taxon>Anthemideae</taxon>
        <taxon>Anthemidinae</taxon>
        <taxon>Tanacetum</taxon>
    </lineage>
</organism>
<reference evidence="1" key="1">
    <citation type="journal article" date="2022" name="Int. J. Mol. Sci.">
        <title>Draft Genome of Tanacetum Coccineum: Genomic Comparison of Closely Related Tanacetum-Family Plants.</title>
        <authorList>
            <person name="Yamashiro T."/>
            <person name="Shiraishi A."/>
            <person name="Nakayama K."/>
            <person name="Satake H."/>
        </authorList>
    </citation>
    <scope>NUCLEOTIDE SEQUENCE</scope>
</reference>
<comment type="caution">
    <text evidence="1">The sequence shown here is derived from an EMBL/GenBank/DDBJ whole genome shotgun (WGS) entry which is preliminary data.</text>
</comment>
<protein>
    <submittedName>
        <fullName evidence="1">Uncharacterized protein</fullName>
    </submittedName>
</protein>
<keyword evidence="2" id="KW-1185">Reference proteome</keyword>
<dbReference type="Proteomes" id="UP001151760">
    <property type="component" value="Unassembled WGS sequence"/>
</dbReference>
<gene>
    <name evidence="1" type="ORF">Tco_1080783</name>
</gene>
<accession>A0ABQ5HVS9</accession>
<reference evidence="1" key="2">
    <citation type="submission" date="2022-01" db="EMBL/GenBank/DDBJ databases">
        <authorList>
            <person name="Yamashiro T."/>
            <person name="Shiraishi A."/>
            <person name="Satake H."/>
            <person name="Nakayama K."/>
        </authorList>
    </citation>
    <scope>NUCLEOTIDE SEQUENCE</scope>
</reference>
<dbReference type="EMBL" id="BQNB010020064">
    <property type="protein sequence ID" value="GJT91938.1"/>
    <property type="molecule type" value="Genomic_DNA"/>
</dbReference>
<name>A0ABQ5HVS9_9ASTR</name>
<proteinExistence type="predicted"/>